<dbReference type="Pfam" id="PF11845">
    <property type="entry name" value="Tll0287-like"/>
    <property type="match status" value="1"/>
</dbReference>
<protein>
    <submittedName>
        <fullName evidence="3">Glutamate synthase</fullName>
    </submittedName>
</protein>
<evidence type="ECO:0000313" key="3">
    <source>
        <dbReference type="EMBL" id="MBK1644627.1"/>
    </source>
</evidence>
<feature type="domain" description="Tll0287-like" evidence="2">
    <location>
        <begin position="31"/>
        <end position="189"/>
    </location>
</feature>
<proteinExistence type="predicted"/>
<comment type="caution">
    <text evidence="3">The sequence shown here is derived from an EMBL/GenBank/DDBJ whole genome shotgun (WGS) entry which is preliminary data.</text>
</comment>
<evidence type="ECO:0000256" key="1">
    <source>
        <dbReference type="SAM" id="SignalP"/>
    </source>
</evidence>
<organism evidence="3 4">
    <name type="scientific">Thiocapsa imhoffii</name>
    <dbReference type="NCBI Taxonomy" id="382777"/>
    <lineage>
        <taxon>Bacteria</taxon>
        <taxon>Pseudomonadati</taxon>
        <taxon>Pseudomonadota</taxon>
        <taxon>Gammaproteobacteria</taxon>
        <taxon>Chromatiales</taxon>
        <taxon>Chromatiaceae</taxon>
        <taxon>Thiocapsa</taxon>
    </lineage>
</organism>
<gene>
    <name evidence="3" type="ORF">CKO25_08185</name>
</gene>
<keyword evidence="1" id="KW-0732">Signal</keyword>
<name>A0A9X1B8C9_9GAMM</name>
<evidence type="ECO:0000259" key="2">
    <source>
        <dbReference type="Pfam" id="PF11845"/>
    </source>
</evidence>
<dbReference type="RefSeq" id="WP_200387425.1">
    <property type="nucleotide sequence ID" value="NZ_NRSD01000006.1"/>
</dbReference>
<evidence type="ECO:0000313" key="4">
    <source>
        <dbReference type="Proteomes" id="UP001138802"/>
    </source>
</evidence>
<keyword evidence="4" id="KW-1185">Reference proteome</keyword>
<dbReference type="InterPro" id="IPR021796">
    <property type="entry name" value="Tll0287-like_dom"/>
</dbReference>
<accession>A0A9X1B8C9</accession>
<feature type="signal peptide" evidence="1">
    <location>
        <begin position="1"/>
        <end position="22"/>
    </location>
</feature>
<dbReference type="Proteomes" id="UP001138802">
    <property type="component" value="Unassembled WGS sequence"/>
</dbReference>
<dbReference type="EMBL" id="NRSD01000006">
    <property type="protein sequence ID" value="MBK1644627.1"/>
    <property type="molecule type" value="Genomic_DNA"/>
</dbReference>
<dbReference type="AlphaFoldDB" id="A0A9X1B8C9"/>
<reference evidence="3 4" key="1">
    <citation type="journal article" date="2020" name="Microorganisms">
        <title>Osmotic Adaptation and Compatible Solute Biosynthesis of Phototrophic Bacteria as Revealed from Genome Analyses.</title>
        <authorList>
            <person name="Imhoff J.F."/>
            <person name="Rahn T."/>
            <person name="Kunzel S."/>
            <person name="Keller A."/>
            <person name="Neulinger S.C."/>
        </authorList>
    </citation>
    <scope>NUCLEOTIDE SEQUENCE [LARGE SCALE GENOMIC DNA]</scope>
    <source>
        <strain evidence="3 4">DSM 21303</strain>
    </source>
</reference>
<feature type="chain" id="PRO_5040823527" evidence="1">
    <location>
        <begin position="23"/>
        <end position="190"/>
    </location>
</feature>
<sequence>MKVMMIGSAALTTILATGVVSAEAPANPHAEEAKVIVQEFATTLQGELQGAMQAGGPTNAIAVCQERAPAIAAELSERTGWQVARTSLKPRNPNHVPDAWEEQVLVEFDARRAAGEDVQPMAFAEVVETPDGETFRFMKAIPTAEVCILCHGSDLTPELVEAIDERYPEDMARGYSLGDVRGAFSLSKPL</sequence>